<name>A0A0U5BUH6_9MICO</name>
<keyword evidence="1" id="KW-0472">Membrane</keyword>
<dbReference type="OrthoDB" id="5123577at2"/>
<dbReference type="KEGG" id="malk:MalAC0309_1252"/>
<organism evidence="2 3">
    <name type="scientific">Microcella alkaliphila</name>
    <dbReference type="NCBI Taxonomy" id="279828"/>
    <lineage>
        <taxon>Bacteria</taxon>
        <taxon>Bacillati</taxon>
        <taxon>Actinomycetota</taxon>
        <taxon>Actinomycetes</taxon>
        <taxon>Micrococcales</taxon>
        <taxon>Microbacteriaceae</taxon>
        <taxon>Microcella</taxon>
    </lineage>
</organism>
<feature type="transmembrane region" description="Helical" evidence="1">
    <location>
        <begin position="21"/>
        <end position="46"/>
    </location>
</feature>
<reference evidence="3" key="1">
    <citation type="submission" date="2015-12" db="EMBL/GenBank/DDBJ databases">
        <authorList>
            <person name="Shamseldin A."/>
            <person name="Moawad H."/>
            <person name="Abd El-Rahim W.M."/>
            <person name="Sadowsky M.J."/>
        </authorList>
    </citation>
    <scope>NUCLEOTIDE SEQUENCE [LARGE SCALE GENOMIC DNA]</scope>
    <source>
        <strain evidence="3">JAM AC0309</strain>
    </source>
</reference>
<proteinExistence type="predicted"/>
<evidence type="ECO:0000256" key="1">
    <source>
        <dbReference type="SAM" id="Phobius"/>
    </source>
</evidence>
<dbReference type="RefSeq" id="WP_096421232.1">
    <property type="nucleotide sequence ID" value="NZ_AP017315.1"/>
</dbReference>
<dbReference type="EMBL" id="AP017315">
    <property type="protein sequence ID" value="BAU32109.1"/>
    <property type="molecule type" value="Genomic_DNA"/>
</dbReference>
<feature type="transmembrane region" description="Helical" evidence="1">
    <location>
        <begin position="81"/>
        <end position="104"/>
    </location>
</feature>
<evidence type="ECO:0000313" key="2">
    <source>
        <dbReference type="EMBL" id="BAU32109.1"/>
    </source>
</evidence>
<evidence type="ECO:0000313" key="3">
    <source>
        <dbReference type="Proteomes" id="UP000218965"/>
    </source>
</evidence>
<feature type="transmembrane region" description="Helical" evidence="1">
    <location>
        <begin position="52"/>
        <end position="74"/>
    </location>
</feature>
<keyword evidence="1" id="KW-1133">Transmembrane helix</keyword>
<gene>
    <name evidence="2" type="ORF">MalAC0309_1252</name>
</gene>
<dbReference type="Proteomes" id="UP000218965">
    <property type="component" value="Chromosome"/>
</dbReference>
<reference evidence="2 3" key="2">
    <citation type="submission" date="2016-01" db="EMBL/GenBank/DDBJ databases">
        <title>Microcella alkaliphila JAM AC0309 whole genome shotgun sequence.</title>
        <authorList>
            <person name="Kurata A."/>
            <person name="Hirose Y."/>
            <person name="Kishimoto N."/>
            <person name="Kobayashi T."/>
        </authorList>
    </citation>
    <scope>NUCLEOTIDE SEQUENCE [LARGE SCALE GENOMIC DNA]</scope>
    <source>
        <strain evidence="2 3">JAM AC0309</strain>
    </source>
</reference>
<sequence>MADTPQPDPTRVRAQPQLTTASGTVWVVMGLITAVLVGGMFVALWVRLDSSVALVGAALAGALTLGMLVTRFAVRPGRLRLALLAAAFLTMIASSLVLVLAVTAGA</sequence>
<accession>A0A0U5BUH6</accession>
<keyword evidence="1" id="KW-0812">Transmembrane</keyword>
<dbReference type="AlphaFoldDB" id="A0A0U5BUH6"/>
<protein>
    <submittedName>
        <fullName evidence="2">Uncharacterized protein</fullName>
    </submittedName>
</protein>